<comment type="caution">
    <text evidence="7">The sequence shown here is derived from an EMBL/GenBank/DDBJ whole genome shotgun (WGS) entry which is preliminary data.</text>
</comment>
<evidence type="ECO:0000313" key="7">
    <source>
        <dbReference type="EMBL" id="MDQ0361324.1"/>
    </source>
</evidence>
<dbReference type="RefSeq" id="WP_307407948.1">
    <property type="nucleotide sequence ID" value="NZ_JAUSUR010000003.1"/>
</dbReference>
<dbReference type="InterPro" id="IPR003141">
    <property type="entry name" value="Pol/His_phosphatase_N"/>
</dbReference>
<feature type="transmembrane region" description="Helical" evidence="5">
    <location>
        <begin position="78"/>
        <end position="101"/>
    </location>
</feature>
<evidence type="ECO:0000256" key="1">
    <source>
        <dbReference type="ARBA" id="ARBA00004141"/>
    </source>
</evidence>
<dbReference type="Proteomes" id="UP001230220">
    <property type="component" value="Unassembled WGS sequence"/>
</dbReference>
<dbReference type="InterPro" id="IPR052018">
    <property type="entry name" value="PHP_domain"/>
</dbReference>
<evidence type="ECO:0000256" key="2">
    <source>
        <dbReference type="ARBA" id="ARBA00022692"/>
    </source>
</evidence>
<keyword evidence="4 5" id="KW-0472">Membrane</keyword>
<accession>A0ABU0E3K4</accession>
<gene>
    <name evidence="7" type="ORF">J2S15_002071</name>
</gene>
<organism evidence="7 8">
    <name type="scientific">Breznakia pachnodae</name>
    <dbReference type="NCBI Taxonomy" id="265178"/>
    <lineage>
        <taxon>Bacteria</taxon>
        <taxon>Bacillati</taxon>
        <taxon>Bacillota</taxon>
        <taxon>Erysipelotrichia</taxon>
        <taxon>Erysipelotrichales</taxon>
        <taxon>Erysipelotrichaceae</taxon>
        <taxon>Breznakia</taxon>
    </lineage>
</organism>
<dbReference type="SMART" id="SM00481">
    <property type="entry name" value="POLIIIAc"/>
    <property type="match status" value="1"/>
</dbReference>
<evidence type="ECO:0000259" key="6">
    <source>
        <dbReference type="SMART" id="SM00481"/>
    </source>
</evidence>
<dbReference type="Pfam" id="PF06271">
    <property type="entry name" value="RDD"/>
    <property type="match status" value="1"/>
</dbReference>
<keyword evidence="2 5" id="KW-0812">Transmembrane</keyword>
<feature type="domain" description="Polymerase/histidinol phosphatase N-terminal" evidence="6">
    <location>
        <begin position="213"/>
        <end position="279"/>
    </location>
</feature>
<protein>
    <submittedName>
        <fullName evidence="7">Metal-dependent phosphoesterase TrpH/uncharacterized RDD family membrane protein YckC</fullName>
    </submittedName>
</protein>
<dbReference type="Gene3D" id="3.20.20.140">
    <property type="entry name" value="Metal-dependent hydrolases"/>
    <property type="match status" value="1"/>
</dbReference>
<dbReference type="Gene3D" id="1.10.150.650">
    <property type="match status" value="1"/>
</dbReference>
<evidence type="ECO:0000256" key="3">
    <source>
        <dbReference type="ARBA" id="ARBA00022989"/>
    </source>
</evidence>
<dbReference type="SUPFAM" id="SSF89550">
    <property type="entry name" value="PHP domain-like"/>
    <property type="match status" value="1"/>
</dbReference>
<dbReference type="PANTHER" id="PTHR42924">
    <property type="entry name" value="EXONUCLEASE"/>
    <property type="match status" value="1"/>
</dbReference>
<evidence type="ECO:0000313" key="8">
    <source>
        <dbReference type="Proteomes" id="UP001230220"/>
    </source>
</evidence>
<dbReference type="EMBL" id="JAUSUR010000003">
    <property type="protein sequence ID" value="MDQ0361324.1"/>
    <property type="molecule type" value="Genomic_DNA"/>
</dbReference>
<dbReference type="PANTHER" id="PTHR42924:SF3">
    <property type="entry name" value="POLYMERASE_HISTIDINOL PHOSPHATASE N-TERMINAL DOMAIN-CONTAINING PROTEIN"/>
    <property type="match status" value="1"/>
</dbReference>
<comment type="subcellular location">
    <subcellularLocation>
        <location evidence="1">Membrane</location>
        <topology evidence="1">Multi-pass membrane protein</topology>
    </subcellularLocation>
</comment>
<feature type="transmembrane region" description="Helical" evidence="5">
    <location>
        <begin position="143"/>
        <end position="167"/>
    </location>
</feature>
<dbReference type="CDD" id="cd07438">
    <property type="entry name" value="PHP_HisPPase_AMP"/>
    <property type="match status" value="1"/>
</dbReference>
<evidence type="ECO:0000256" key="4">
    <source>
        <dbReference type="ARBA" id="ARBA00023136"/>
    </source>
</evidence>
<feature type="transmembrane region" description="Helical" evidence="5">
    <location>
        <begin position="50"/>
        <end position="72"/>
    </location>
</feature>
<reference evidence="7 8" key="1">
    <citation type="submission" date="2023-07" db="EMBL/GenBank/DDBJ databases">
        <title>Genomic Encyclopedia of Type Strains, Phase IV (KMG-IV): sequencing the most valuable type-strain genomes for metagenomic binning, comparative biology and taxonomic classification.</title>
        <authorList>
            <person name="Goeker M."/>
        </authorList>
    </citation>
    <scope>NUCLEOTIDE SEQUENCE [LARGE SCALE GENOMIC DNA]</scope>
    <source>
        <strain evidence="7 8">DSM 16784</strain>
    </source>
</reference>
<keyword evidence="3 5" id="KW-1133">Transmembrane helix</keyword>
<sequence length="522" mass="59493">MAEKVQTSKKTMKEQMKVRSSDYNQYGRYLAQDFTYGTLWLRFIGQLGDFVVMLLPMILWVDLFLLVANGYLSIDLLYSFMPVTLVLILIFTVVGNTYLSVMSKGQSFGKLGLRTKVVNSDNTQADRMTLLIREAVGKEIPLILLYIFTGLWGVLGFLVVNGLVVLIDPKHRSIIDFLLKTKVVMLSEMGRKPIDERIKEEVVVEQPKAENTIDLKLVSSFSHDGEYGVEDLLKQAKEVGLKTISICDHNSVKANLIAQRVSSFYDIEYIPGINIDCQYNGKPLRLLGYFINSNDERFVSVEYENLAKEKAVSLRRIQLFEEATGLMIDSEQIIKHSRFQVISPEMIARHVLTNVNYKDHKLLQPYLKGEKKNYPIRNFVDDFFAEGEIAYVPIVHPAIEDMLSIIKASGGVAVLAHPMYYFKDEPELLNEVLDLGIEAIEIFNPRHSNKDKQYLLSLAKQRKLYVTAGSEYHGESKKQFILGKTTCPVDGEVVVQEFIDKYKKVDEVDQGDEPTMDLKSHK</sequence>
<evidence type="ECO:0000256" key="5">
    <source>
        <dbReference type="SAM" id="Phobius"/>
    </source>
</evidence>
<proteinExistence type="predicted"/>
<dbReference type="InterPro" id="IPR010432">
    <property type="entry name" value="RDD"/>
</dbReference>
<name>A0ABU0E3K4_9FIRM</name>
<dbReference type="InterPro" id="IPR016195">
    <property type="entry name" value="Pol/histidinol_Pase-like"/>
</dbReference>
<keyword evidence="8" id="KW-1185">Reference proteome</keyword>